<name>A0A9K3PCZ9_9STRA</name>
<gene>
    <name evidence="8" type="ORF">IV203_020978</name>
</gene>
<dbReference type="AlphaFoldDB" id="A0A9K3PCZ9"/>
<keyword evidence="5" id="KW-0496">Mitochondrion</keyword>
<feature type="region of interest" description="Disordered" evidence="7">
    <location>
        <begin position="129"/>
        <end position="152"/>
    </location>
</feature>
<comment type="subcellular location">
    <subcellularLocation>
        <location evidence="1">Mitochondrion</location>
    </subcellularLocation>
</comment>
<dbReference type="GO" id="GO:0003735">
    <property type="term" value="F:structural constituent of ribosome"/>
    <property type="evidence" value="ECO:0007669"/>
    <property type="project" value="InterPro"/>
</dbReference>
<evidence type="ECO:0000313" key="9">
    <source>
        <dbReference type="Proteomes" id="UP000693970"/>
    </source>
</evidence>
<dbReference type="InterPro" id="IPR019189">
    <property type="entry name" value="Ribosomal_mL41"/>
</dbReference>
<protein>
    <submittedName>
        <fullName evidence="8">Mitochondrial ribosomal protein L27</fullName>
    </submittedName>
</protein>
<keyword evidence="4 8" id="KW-0689">Ribosomal protein</keyword>
<proteinExistence type="inferred from homology"/>
<evidence type="ECO:0000256" key="5">
    <source>
        <dbReference type="ARBA" id="ARBA00023128"/>
    </source>
</evidence>
<dbReference type="EMBL" id="JAGRRH010000024">
    <property type="protein sequence ID" value="KAG7343033.1"/>
    <property type="molecule type" value="Genomic_DNA"/>
</dbReference>
<comment type="caution">
    <text evidence="8">The sequence shown here is derived from an EMBL/GenBank/DDBJ whole genome shotgun (WGS) entry which is preliminary data.</text>
</comment>
<organism evidence="8 9">
    <name type="scientific">Nitzschia inconspicua</name>
    <dbReference type="NCBI Taxonomy" id="303405"/>
    <lineage>
        <taxon>Eukaryota</taxon>
        <taxon>Sar</taxon>
        <taxon>Stramenopiles</taxon>
        <taxon>Ochrophyta</taxon>
        <taxon>Bacillariophyta</taxon>
        <taxon>Bacillariophyceae</taxon>
        <taxon>Bacillariophycidae</taxon>
        <taxon>Bacillariales</taxon>
        <taxon>Bacillariaceae</taxon>
        <taxon>Nitzschia</taxon>
    </lineage>
</organism>
<dbReference type="GO" id="GO:0006412">
    <property type="term" value="P:translation"/>
    <property type="evidence" value="ECO:0007669"/>
    <property type="project" value="TreeGrafter"/>
</dbReference>
<dbReference type="Pfam" id="PF09809">
    <property type="entry name" value="MRP-L27"/>
    <property type="match status" value="1"/>
</dbReference>
<evidence type="ECO:0000313" key="8">
    <source>
        <dbReference type="EMBL" id="KAG7343033.1"/>
    </source>
</evidence>
<keyword evidence="3" id="KW-0809">Transit peptide</keyword>
<evidence type="ECO:0000256" key="1">
    <source>
        <dbReference type="ARBA" id="ARBA00004173"/>
    </source>
</evidence>
<dbReference type="PANTHER" id="PTHR21338:SF0">
    <property type="entry name" value="LARGE RIBOSOMAL SUBUNIT PROTEIN ML41"/>
    <property type="match status" value="1"/>
</dbReference>
<evidence type="ECO:0000256" key="3">
    <source>
        <dbReference type="ARBA" id="ARBA00022946"/>
    </source>
</evidence>
<reference evidence="8" key="2">
    <citation type="submission" date="2021-04" db="EMBL/GenBank/DDBJ databases">
        <authorList>
            <person name="Podell S."/>
        </authorList>
    </citation>
    <scope>NUCLEOTIDE SEQUENCE</scope>
    <source>
        <strain evidence="8">Hildebrandi</strain>
    </source>
</reference>
<reference evidence="8" key="1">
    <citation type="journal article" date="2021" name="Sci. Rep.">
        <title>Diploid genomic architecture of Nitzschia inconspicua, an elite biomass production diatom.</title>
        <authorList>
            <person name="Oliver A."/>
            <person name="Podell S."/>
            <person name="Pinowska A."/>
            <person name="Traller J.C."/>
            <person name="Smith S.R."/>
            <person name="McClure R."/>
            <person name="Beliaev A."/>
            <person name="Bohutskyi P."/>
            <person name="Hill E.A."/>
            <person name="Rabines A."/>
            <person name="Zheng H."/>
            <person name="Allen L.Z."/>
            <person name="Kuo A."/>
            <person name="Grigoriev I.V."/>
            <person name="Allen A.E."/>
            <person name="Hazlebeck D."/>
            <person name="Allen E.E."/>
        </authorList>
    </citation>
    <scope>NUCLEOTIDE SEQUENCE</scope>
    <source>
        <strain evidence="8">Hildebrandi</strain>
    </source>
</reference>
<dbReference type="Proteomes" id="UP000693970">
    <property type="component" value="Unassembled WGS sequence"/>
</dbReference>
<evidence type="ECO:0000256" key="2">
    <source>
        <dbReference type="ARBA" id="ARBA00010152"/>
    </source>
</evidence>
<keyword evidence="9" id="KW-1185">Reference proteome</keyword>
<sequence>MHKGKVHESKKILLESIRHINLWTSITTLGLHSRTSSKLETLLIVVSDKIGRCDCKQKLSRKMNAFGHSASVLLQKAKFRSVTFLATHSSFLSEASPDLPKVLQQQQRNFASKYISKSAKKRLPMTTKRAGKGFYKGNGGTKEGKLTSKGKFIPDPQRKLQLMVPQDLDSFPLKPYIASTTSRFPPEIRRRPGQMI</sequence>
<dbReference type="PANTHER" id="PTHR21338">
    <property type="entry name" value="MITOCHONDRIAL RIBOSOMAL PROTEIN L41"/>
    <property type="match status" value="1"/>
</dbReference>
<comment type="similarity">
    <text evidence="2">Belongs to the mitochondrion-specific ribosomal protein mL41 family.</text>
</comment>
<evidence type="ECO:0000256" key="4">
    <source>
        <dbReference type="ARBA" id="ARBA00022980"/>
    </source>
</evidence>
<keyword evidence="6" id="KW-0687">Ribonucleoprotein</keyword>
<accession>A0A9K3PCZ9</accession>
<dbReference type="OrthoDB" id="408933at2759"/>
<evidence type="ECO:0000256" key="6">
    <source>
        <dbReference type="ARBA" id="ARBA00023274"/>
    </source>
</evidence>
<evidence type="ECO:0000256" key="7">
    <source>
        <dbReference type="SAM" id="MobiDB-lite"/>
    </source>
</evidence>
<dbReference type="GO" id="GO:0005762">
    <property type="term" value="C:mitochondrial large ribosomal subunit"/>
    <property type="evidence" value="ECO:0007669"/>
    <property type="project" value="InterPro"/>
</dbReference>